<dbReference type="PANTHER" id="PTHR47506">
    <property type="entry name" value="TRANSCRIPTIONAL REGULATORY PROTEIN"/>
    <property type="match status" value="1"/>
</dbReference>
<evidence type="ECO:0000259" key="5">
    <source>
        <dbReference type="PROSITE" id="PS50977"/>
    </source>
</evidence>
<reference evidence="6 7" key="1">
    <citation type="submission" date="2016-11" db="EMBL/GenBank/DDBJ databases">
        <title>Interaction between Lactobacillus species and yeast in water kefir.</title>
        <authorList>
            <person name="Behr J."/>
            <person name="Xu D."/>
            <person name="Vogel R.F."/>
        </authorList>
    </citation>
    <scope>NUCLEOTIDE SEQUENCE [LARGE SCALE GENOMIC DNA]</scope>
    <source>
        <strain evidence="6 7">TMW 1.1822</strain>
    </source>
</reference>
<dbReference type="Pfam" id="PF00440">
    <property type="entry name" value="TetR_N"/>
    <property type="match status" value="1"/>
</dbReference>
<organism evidence="6 7">
    <name type="scientific">Liquorilactobacillus hordei</name>
    <dbReference type="NCBI Taxonomy" id="468911"/>
    <lineage>
        <taxon>Bacteria</taxon>
        <taxon>Bacillati</taxon>
        <taxon>Bacillota</taxon>
        <taxon>Bacilli</taxon>
        <taxon>Lactobacillales</taxon>
        <taxon>Lactobacillaceae</taxon>
        <taxon>Liquorilactobacillus</taxon>
    </lineage>
</organism>
<evidence type="ECO:0000256" key="2">
    <source>
        <dbReference type="ARBA" id="ARBA00023125"/>
    </source>
</evidence>
<proteinExistence type="predicted"/>
<accession>A0A3Q8CTT5</accession>
<keyword evidence="2 4" id="KW-0238">DNA-binding</keyword>
<protein>
    <submittedName>
        <fullName evidence="6">DNA-binding protein</fullName>
    </submittedName>
</protein>
<dbReference type="KEGG" id="lhw:BSQ49_11420"/>
<evidence type="ECO:0000256" key="4">
    <source>
        <dbReference type="PROSITE-ProRule" id="PRU00335"/>
    </source>
</evidence>
<name>A0A3Q8CTT5_9LACO</name>
<evidence type="ECO:0000256" key="1">
    <source>
        <dbReference type="ARBA" id="ARBA00023015"/>
    </source>
</evidence>
<dbReference type="PANTHER" id="PTHR47506:SF1">
    <property type="entry name" value="HTH-TYPE TRANSCRIPTIONAL REGULATOR YJDC"/>
    <property type="match status" value="1"/>
</dbReference>
<keyword evidence="1" id="KW-0805">Transcription regulation</keyword>
<dbReference type="GO" id="GO:0003677">
    <property type="term" value="F:DNA binding"/>
    <property type="evidence" value="ECO:0007669"/>
    <property type="project" value="UniProtKB-UniRule"/>
</dbReference>
<dbReference type="AlphaFoldDB" id="A0A3Q8CTT5"/>
<sequence length="121" mass="13528">MGRKKSFDTSDVLSQIGQLFIEKGYNGTSLDDIVERTGLLRGSLYATFGSKQGMFISALKLSLEGSNNQLKWGLLIVAMLEVTSRSTKVYDLVQTWYTEHQNEQIAEKIGLELLKHSGLIK</sequence>
<dbReference type="PRINTS" id="PR00455">
    <property type="entry name" value="HTHTETR"/>
</dbReference>
<dbReference type="InterPro" id="IPR001647">
    <property type="entry name" value="HTH_TetR"/>
</dbReference>
<dbReference type="InterPro" id="IPR009057">
    <property type="entry name" value="Homeodomain-like_sf"/>
</dbReference>
<gene>
    <name evidence="6" type="ORF">BSQ49_11420</name>
</gene>
<evidence type="ECO:0000313" key="6">
    <source>
        <dbReference type="EMBL" id="AUJ30929.1"/>
    </source>
</evidence>
<dbReference type="SUPFAM" id="SSF46689">
    <property type="entry name" value="Homeodomain-like"/>
    <property type="match status" value="1"/>
</dbReference>
<keyword evidence="3" id="KW-0804">Transcription</keyword>
<dbReference type="Proteomes" id="UP000314960">
    <property type="component" value="Chromosome"/>
</dbReference>
<dbReference type="RefSeq" id="WP_141055858.1">
    <property type="nucleotide sequence ID" value="NZ_JBDOCH010000082.1"/>
</dbReference>
<dbReference type="EMBL" id="CP018176">
    <property type="protein sequence ID" value="AUJ30929.1"/>
    <property type="molecule type" value="Genomic_DNA"/>
</dbReference>
<dbReference type="PROSITE" id="PS50977">
    <property type="entry name" value="HTH_TETR_2"/>
    <property type="match status" value="1"/>
</dbReference>
<dbReference type="Gene3D" id="1.10.10.60">
    <property type="entry name" value="Homeodomain-like"/>
    <property type="match status" value="1"/>
</dbReference>
<feature type="DNA-binding region" description="H-T-H motif" evidence="4">
    <location>
        <begin position="29"/>
        <end position="48"/>
    </location>
</feature>
<feature type="domain" description="HTH tetR-type" evidence="5">
    <location>
        <begin position="6"/>
        <end position="66"/>
    </location>
</feature>
<evidence type="ECO:0000256" key="3">
    <source>
        <dbReference type="ARBA" id="ARBA00023163"/>
    </source>
</evidence>
<evidence type="ECO:0000313" key="7">
    <source>
        <dbReference type="Proteomes" id="UP000314960"/>
    </source>
</evidence>